<dbReference type="RefSeq" id="XP_003878320.1">
    <property type="nucleotide sequence ID" value="XM_003878271.1"/>
</dbReference>
<dbReference type="InterPro" id="IPR036259">
    <property type="entry name" value="MFS_trans_sf"/>
</dbReference>
<feature type="transmembrane region" description="Helical" evidence="6">
    <location>
        <begin position="493"/>
        <end position="519"/>
    </location>
</feature>
<dbReference type="Gene3D" id="1.20.1250.20">
    <property type="entry name" value="MFS general substrate transporter like domains"/>
    <property type="match status" value="1"/>
</dbReference>
<reference evidence="7 8" key="1">
    <citation type="journal article" date="2011" name="Genome Res.">
        <title>Chromosome and gene copy number variation allow major structural change between species and strains of Leishmania.</title>
        <authorList>
            <person name="Rogers M.B."/>
            <person name="Hilley J.D."/>
            <person name="Dickens N.J."/>
            <person name="Wilkes J."/>
            <person name="Bates P.A."/>
            <person name="Depledge D.P."/>
            <person name="Harris D."/>
            <person name="Her Y."/>
            <person name="Herzyk P."/>
            <person name="Imamura H."/>
            <person name="Otto T.D."/>
            <person name="Sanders M."/>
            <person name="Seeger K."/>
            <person name="Dujardin J.C."/>
            <person name="Berriman M."/>
            <person name="Smith D.F."/>
            <person name="Hertz-Fowler C."/>
            <person name="Mottram J.C."/>
        </authorList>
    </citation>
    <scope>NUCLEOTIDE SEQUENCE [LARGE SCALE GENOMIC DNA]</scope>
    <source>
        <strain evidence="7 8">MHOM/GT/2001/U1103</strain>
    </source>
</reference>
<dbReference type="KEGG" id="lmi:LMXM_32_0710"/>
<dbReference type="GO" id="GO:0016020">
    <property type="term" value="C:membrane"/>
    <property type="evidence" value="ECO:0007669"/>
    <property type="project" value="UniProtKB-SubCell"/>
</dbReference>
<dbReference type="PANTHER" id="PTHR11654">
    <property type="entry name" value="OLIGOPEPTIDE TRANSPORTER-RELATED"/>
    <property type="match status" value="1"/>
</dbReference>
<evidence type="ECO:0000256" key="6">
    <source>
        <dbReference type="SAM" id="Phobius"/>
    </source>
</evidence>
<dbReference type="InterPro" id="IPR000109">
    <property type="entry name" value="POT_fam"/>
</dbReference>
<dbReference type="VEuPathDB" id="TriTrypDB:LmxM.32.0710"/>
<evidence type="ECO:0000313" key="8">
    <source>
        <dbReference type="Proteomes" id="UP000007259"/>
    </source>
</evidence>
<feature type="transmembrane region" description="Helical" evidence="6">
    <location>
        <begin position="78"/>
        <end position="102"/>
    </location>
</feature>
<evidence type="ECO:0000256" key="3">
    <source>
        <dbReference type="ARBA" id="ARBA00022692"/>
    </source>
</evidence>
<name>E9B3Q3_LEIMU</name>
<dbReference type="Proteomes" id="UP000007259">
    <property type="component" value="Chromosome 32"/>
</dbReference>
<feature type="transmembrane region" description="Helical" evidence="6">
    <location>
        <begin position="578"/>
        <end position="599"/>
    </location>
</feature>
<sequence length="629" mass="67203">MCLFLWLPSSVWVLLGIEFVERLGYYAVAFSLFTYCTVMLRTGPAAANALINIVYILVPAAAFVASGVADSRVGRPRVLAAALAVYTASLLLLCVSATPLLYTDFPLGANGGSKALFAVALLGFSAGYGSMKVCTNPIMADCVVLHYRNALIGLPTIVEAGRAGAEESAASVAKAGDLSTREIASLPGAARQGVAADAAAIVSDAPKHDASPYGCTTNTDTIASLCEEDHVKAALSRLFVYAYWVGNIGGLVGSFVAPLLRNIDSHRLVQGSEEHTTGYYYGFLLAAVSVGFGGVFLYGCFDGLPRNAPAPKFVLVRVTVLALQKRWAVRRGSARIVPDSRGGISGPHDWLDYACAKLQSVSCETGGISAAHNAIPDEAAATSEWSTSAACSPSSNTSFSDLGVDAAGTSLWVADCRATLRICKAFLALPIYWLICNQFSTNLMYQAAALDMPLSVPEELFNNINTVTMLLFLVLWDQLLLPRVLQHRVPSACLRILAGFACMCVSMLWCGFLQCSINSRGYYEGEDNYVLREGQRKLSAGWLVMPYILQGLASACVDPTVMEVAYHDAPERMKGTVMGLYWVASSASGFLGFVLSPVMRPQNAAALFFSFATSQMAVSVLFYLINCSR</sequence>
<evidence type="ECO:0000256" key="5">
    <source>
        <dbReference type="ARBA" id="ARBA00023136"/>
    </source>
</evidence>
<organism evidence="7 8">
    <name type="scientific">Leishmania mexicana (strain MHOM/GT/2001/U1103)</name>
    <dbReference type="NCBI Taxonomy" id="929439"/>
    <lineage>
        <taxon>Eukaryota</taxon>
        <taxon>Discoba</taxon>
        <taxon>Euglenozoa</taxon>
        <taxon>Kinetoplastea</taxon>
        <taxon>Metakinetoplastina</taxon>
        <taxon>Trypanosomatida</taxon>
        <taxon>Trypanosomatidae</taxon>
        <taxon>Leishmaniinae</taxon>
        <taxon>Leishmania</taxon>
    </lineage>
</organism>
<evidence type="ECO:0000256" key="1">
    <source>
        <dbReference type="ARBA" id="ARBA00004141"/>
    </source>
</evidence>
<comment type="subcellular location">
    <subcellularLocation>
        <location evidence="1">Membrane</location>
        <topology evidence="1">Multi-pass membrane protein</topology>
    </subcellularLocation>
</comment>
<dbReference type="SUPFAM" id="SSF103473">
    <property type="entry name" value="MFS general substrate transporter"/>
    <property type="match status" value="2"/>
</dbReference>
<keyword evidence="5 6" id="KW-0472">Membrane</keyword>
<comment type="similarity">
    <text evidence="2">Belongs to the major facilitator superfamily. Proton-dependent oligopeptide transporter (POT/PTR) (TC 2.A.17) family.</text>
</comment>
<feature type="transmembrane region" description="Helical" evidence="6">
    <location>
        <begin position="114"/>
        <end position="131"/>
    </location>
</feature>
<dbReference type="Pfam" id="PF00854">
    <property type="entry name" value="PTR2"/>
    <property type="match status" value="1"/>
</dbReference>
<accession>E9B3Q3</accession>
<gene>
    <name evidence="7" type="ORF">LMXM_32_0710</name>
</gene>
<dbReference type="PhylomeDB" id="E9B3Q3"/>
<proteinExistence type="inferred from homology"/>
<dbReference type="AlphaFoldDB" id="E9B3Q3"/>
<dbReference type="EMBL" id="FR799585">
    <property type="protein sequence ID" value="CBZ29870.1"/>
    <property type="molecule type" value="Genomic_DNA"/>
</dbReference>
<evidence type="ECO:0008006" key="9">
    <source>
        <dbReference type="Google" id="ProtNLM"/>
    </source>
</evidence>
<protein>
    <recommendedName>
        <fullName evidence="9">POT family protein</fullName>
    </recommendedName>
</protein>
<dbReference type="OMA" id="YYAVAFS"/>
<dbReference type="GO" id="GO:0022857">
    <property type="term" value="F:transmembrane transporter activity"/>
    <property type="evidence" value="ECO:0007669"/>
    <property type="project" value="InterPro"/>
</dbReference>
<feature type="transmembrane region" description="Helical" evidence="6">
    <location>
        <begin position="426"/>
        <end position="448"/>
    </location>
</feature>
<dbReference type="GeneID" id="13453839"/>
<dbReference type="OrthoDB" id="205993at2759"/>
<feature type="transmembrane region" description="Helical" evidence="6">
    <location>
        <begin position="46"/>
        <end position="66"/>
    </location>
</feature>
<keyword evidence="8" id="KW-1185">Reference proteome</keyword>
<keyword evidence="3 6" id="KW-0812">Transmembrane</keyword>
<feature type="transmembrane region" description="Helical" evidence="6">
    <location>
        <begin position="280"/>
        <end position="301"/>
    </location>
</feature>
<feature type="transmembrane region" description="Helical" evidence="6">
    <location>
        <begin position="238"/>
        <end position="260"/>
    </location>
</feature>
<evidence type="ECO:0000256" key="2">
    <source>
        <dbReference type="ARBA" id="ARBA00005982"/>
    </source>
</evidence>
<feature type="transmembrane region" description="Helical" evidence="6">
    <location>
        <begin position="605"/>
        <end position="625"/>
    </location>
</feature>
<evidence type="ECO:0000256" key="4">
    <source>
        <dbReference type="ARBA" id="ARBA00022989"/>
    </source>
</evidence>
<keyword evidence="4 6" id="KW-1133">Transmembrane helix</keyword>
<evidence type="ECO:0000313" key="7">
    <source>
        <dbReference type="EMBL" id="CBZ29870.1"/>
    </source>
</evidence>